<evidence type="ECO:0000256" key="8">
    <source>
        <dbReference type="ARBA" id="ARBA00023146"/>
    </source>
</evidence>
<dbReference type="SUPFAM" id="SSF47323">
    <property type="entry name" value="Anticodon-binding domain of a subclass of class I aminoacyl-tRNA synthetases"/>
    <property type="match status" value="1"/>
</dbReference>
<dbReference type="CDD" id="cd07960">
    <property type="entry name" value="Anticodon_Ia_Ile_BEm"/>
    <property type="match status" value="1"/>
</dbReference>
<name>A0A1B9I898_9TREE</name>
<dbReference type="PROSITE" id="PS00178">
    <property type="entry name" value="AA_TRNA_LIGASE_I"/>
    <property type="match status" value="1"/>
</dbReference>
<dbReference type="GO" id="GO:0005524">
    <property type="term" value="F:ATP binding"/>
    <property type="evidence" value="ECO:0007669"/>
    <property type="project" value="UniProtKB-KW"/>
</dbReference>
<dbReference type="InterPro" id="IPR009008">
    <property type="entry name" value="Val/Leu/Ile-tRNA-synth_edit"/>
</dbReference>
<evidence type="ECO:0000256" key="7">
    <source>
        <dbReference type="ARBA" id="ARBA00022917"/>
    </source>
</evidence>
<reference evidence="14" key="2">
    <citation type="submission" date="2016-07" db="EMBL/GenBank/DDBJ databases">
        <title>Evolution of pathogenesis and genome organization in the Tremellales.</title>
        <authorList>
            <person name="Cuomo C."/>
            <person name="Litvintseva A."/>
            <person name="Heitman J."/>
            <person name="Chen Y."/>
            <person name="Sun S."/>
            <person name="Springer D."/>
            <person name="Dromer F."/>
            <person name="Young S."/>
            <person name="Zeng Q."/>
            <person name="Chapman S."/>
            <person name="Gujja S."/>
            <person name="Saif S."/>
            <person name="Birren B."/>
        </authorList>
    </citation>
    <scope>NUCLEOTIDE SEQUENCE</scope>
    <source>
        <strain evidence="14">CBS 10737</strain>
    </source>
</reference>
<dbReference type="GO" id="GO:0002161">
    <property type="term" value="F:aminoacyl-tRNA deacylase activity"/>
    <property type="evidence" value="ECO:0007669"/>
    <property type="project" value="InterPro"/>
</dbReference>
<dbReference type="InterPro" id="IPR013155">
    <property type="entry name" value="M/V/L/I-tRNA-synth_anticd-bd"/>
</dbReference>
<evidence type="ECO:0000256" key="3">
    <source>
        <dbReference type="ARBA" id="ARBA00022490"/>
    </source>
</evidence>
<evidence type="ECO:0000256" key="11">
    <source>
        <dbReference type="SAM" id="Coils"/>
    </source>
</evidence>
<evidence type="ECO:0000256" key="9">
    <source>
        <dbReference type="ARBA" id="ARBA00032665"/>
    </source>
</evidence>
<dbReference type="InterPro" id="IPR002301">
    <property type="entry name" value="Ile-tRNA-ligase"/>
</dbReference>
<dbReference type="Gene3D" id="1.10.730.20">
    <property type="match status" value="1"/>
</dbReference>
<dbReference type="InterPro" id="IPR033708">
    <property type="entry name" value="Anticodon_Ile_BEm"/>
</dbReference>
<evidence type="ECO:0000256" key="2">
    <source>
        <dbReference type="ARBA" id="ARBA00013165"/>
    </source>
</evidence>
<keyword evidence="4 10" id="KW-0436">Ligase</keyword>
<dbReference type="FunFam" id="3.40.50.620:FF:000092">
    <property type="entry name" value="Isoleucine--tRNA ligase"/>
    <property type="match status" value="1"/>
</dbReference>
<protein>
    <recommendedName>
        <fullName evidence="2">isoleucine--tRNA ligase</fullName>
        <ecNumber evidence="2">6.1.1.5</ecNumber>
    </recommendedName>
    <alternativeName>
        <fullName evidence="9">Isoleucyl-tRNA synthetase</fullName>
    </alternativeName>
</protein>
<dbReference type="Pfam" id="PF08264">
    <property type="entry name" value="Anticodon_1"/>
    <property type="match status" value="1"/>
</dbReference>
<evidence type="ECO:0000256" key="6">
    <source>
        <dbReference type="ARBA" id="ARBA00022840"/>
    </source>
</evidence>
<accession>A0A1B9I898</accession>
<sequence>MTWLARVPVVPLRLIPYHLAASTSCIHQVRHASTASSTAIDKKKAYSHTLLLPKTDFPLKHKDIVAAEKRYRYKTSDQLYKEQITRENNPLFVLHDGPPYANGNLHMGHALNKVLKDIINRYNLIRGKRVHYVPGWDCHGLPIEHKALAAIGKSHMSMQPTQVREEARRVALEAINIQKNEIKDLGVMADWEGEKGTYRTLDHDFEIRQLNLFKTMVERGFITHRLRPTYYSPSSRTALAEAELSYKDGHKSRSVYVAFPVEEADMSESLREVYQRNCGVEEKLELAIWTTTPWTLPANMGVAVHNDMEYAIVRMEGGRNLVIGVDRLEPMQEVLGNLEVIGRLPGSQLVGTRYTSLFHSPTLSQSKPSIMAAKHVTAQAGTGLVHSAPAHGHEDYEAFMVAGMLPDELRCPVDDDGRFTSDLMKWTDGDVASSLVGKEVLGDGPSAVIELLKHRDVLLAEQKMEHRYPYDWKSKKPIIVRATPQWFADVEAIKGSAVEALEGVHFHPAISQKRLESFITSRSEWCISRQRSWGVPIPALFGSEGPIMDQKTLEHVISVLNREGVDYWWKGQIEDFIPPHLQGQTLTRSNDTLDVWFDSGSSWTMLEHLRRDPLADVYLEGSDQHRGWFQSSILTKLISSSGGSPPYGTVITHGFVMDEKGDKMSKSAGNGLSPMDIIHGKKDFTPRGADILRLWVASVDYTNDASIGPTSISNATENMRKLRNTLRFLLANTTNAESQELGDVTLRPVDRYILHELSSLENLAQGAYDSHTFNKVLNSATTFASTTLSAFYFDVIKDTMYCSAVNDPTRQAIIAVLHHTLHRLTRILAPITPHLAEELYEYMKGKESSVFLDPWSPNLSWLNPNLKAEFSQILSVRAEVQKLAEQARSEKHIKTSNQAHVNLSHFMGSDVTTSAQSLSALLGVSSVSLQEPAESQAEEWQYESSLELETLIITVQLVPAKNSQCPRCWLYTAEVAESLCERPANGNHAGMLTSIVGANIRMTNPTKRGSAMKFKAIIEEQTH</sequence>
<dbReference type="InterPro" id="IPR009080">
    <property type="entry name" value="tRNAsynth_Ia_anticodon-bd"/>
</dbReference>
<keyword evidence="8 10" id="KW-0030">Aminoacyl-tRNA synthetase</keyword>
<dbReference type="GO" id="GO:0004822">
    <property type="term" value="F:isoleucine-tRNA ligase activity"/>
    <property type="evidence" value="ECO:0007669"/>
    <property type="project" value="UniProtKB-EC"/>
</dbReference>
<evidence type="ECO:0000259" key="12">
    <source>
        <dbReference type="Pfam" id="PF00133"/>
    </source>
</evidence>
<dbReference type="InterPro" id="IPR002300">
    <property type="entry name" value="aa-tRNA-synth_Ia"/>
</dbReference>
<dbReference type="InterPro" id="IPR014729">
    <property type="entry name" value="Rossmann-like_a/b/a_fold"/>
</dbReference>
<proteinExistence type="inferred from homology"/>
<dbReference type="EC" id="6.1.1.5" evidence="2"/>
<dbReference type="AlphaFoldDB" id="A0A1B9I898"/>
<dbReference type="EMBL" id="KV700115">
    <property type="protein sequence ID" value="OCF51757.1"/>
    <property type="molecule type" value="Genomic_DNA"/>
</dbReference>
<dbReference type="PROSITE" id="PS51257">
    <property type="entry name" value="PROKAR_LIPOPROTEIN"/>
    <property type="match status" value="1"/>
</dbReference>
<dbReference type="GO" id="GO:0005739">
    <property type="term" value="C:mitochondrion"/>
    <property type="evidence" value="ECO:0007669"/>
    <property type="project" value="TreeGrafter"/>
</dbReference>
<dbReference type="GO" id="GO:0006428">
    <property type="term" value="P:isoleucyl-tRNA aminoacylation"/>
    <property type="evidence" value="ECO:0007669"/>
    <property type="project" value="InterPro"/>
</dbReference>
<dbReference type="Gene3D" id="3.90.740.10">
    <property type="entry name" value="Valyl/Leucyl/Isoleucyl-tRNA synthetase, editing domain"/>
    <property type="match status" value="1"/>
</dbReference>
<evidence type="ECO:0000256" key="5">
    <source>
        <dbReference type="ARBA" id="ARBA00022741"/>
    </source>
</evidence>
<keyword evidence="5 10" id="KW-0547">Nucleotide-binding</keyword>
<feature type="coiled-coil region" evidence="11">
    <location>
        <begin position="712"/>
        <end position="739"/>
    </location>
</feature>
<evidence type="ECO:0000256" key="1">
    <source>
        <dbReference type="ARBA" id="ARBA00005594"/>
    </source>
</evidence>
<evidence type="ECO:0000313" key="14">
    <source>
        <dbReference type="EMBL" id="OCF51757.1"/>
    </source>
</evidence>
<dbReference type="NCBIfam" id="TIGR00392">
    <property type="entry name" value="ileS"/>
    <property type="match status" value="1"/>
</dbReference>
<dbReference type="HAMAP" id="MF_02002">
    <property type="entry name" value="Ile_tRNA_synth_type1"/>
    <property type="match status" value="1"/>
</dbReference>
<keyword evidence="6 10" id="KW-0067">ATP-binding</keyword>
<dbReference type="InterPro" id="IPR001412">
    <property type="entry name" value="aa-tRNA-synth_I_CS"/>
</dbReference>
<dbReference type="GO" id="GO:0000049">
    <property type="term" value="F:tRNA binding"/>
    <property type="evidence" value="ECO:0007669"/>
    <property type="project" value="InterPro"/>
</dbReference>
<dbReference type="Gene3D" id="3.40.50.620">
    <property type="entry name" value="HUPs"/>
    <property type="match status" value="2"/>
</dbReference>
<dbReference type="GO" id="GO:0032543">
    <property type="term" value="P:mitochondrial translation"/>
    <property type="evidence" value="ECO:0007669"/>
    <property type="project" value="TreeGrafter"/>
</dbReference>
<comment type="similarity">
    <text evidence="1 10">Belongs to the class-I aminoacyl-tRNA synthetase family.</text>
</comment>
<keyword evidence="3" id="KW-0963">Cytoplasm</keyword>
<dbReference type="PRINTS" id="PR00984">
    <property type="entry name" value="TRNASYNTHILE"/>
</dbReference>
<dbReference type="SUPFAM" id="SSF50677">
    <property type="entry name" value="ValRS/IleRS/LeuRS editing domain"/>
    <property type="match status" value="1"/>
</dbReference>
<evidence type="ECO:0000256" key="4">
    <source>
        <dbReference type="ARBA" id="ARBA00022598"/>
    </source>
</evidence>
<dbReference type="Pfam" id="PF00133">
    <property type="entry name" value="tRNA-synt_1"/>
    <property type="match status" value="1"/>
</dbReference>
<dbReference type="InterPro" id="IPR023585">
    <property type="entry name" value="Ile-tRNA-ligase_type1"/>
</dbReference>
<dbReference type="STRING" id="1296096.A0A1B9I898"/>
<dbReference type="PANTHER" id="PTHR42765">
    <property type="entry name" value="SOLEUCYL-TRNA SYNTHETASE"/>
    <property type="match status" value="1"/>
</dbReference>
<feature type="domain" description="Aminoacyl-tRNA synthetase class Ia" evidence="12">
    <location>
        <begin position="75"/>
        <end position="706"/>
    </location>
</feature>
<dbReference type="InterPro" id="IPR050081">
    <property type="entry name" value="Ile-tRNA_ligase"/>
</dbReference>
<gene>
    <name evidence="14" type="ORF">I206_02473</name>
</gene>
<dbReference type="OrthoDB" id="10264412at2759"/>
<feature type="domain" description="Methionyl/Valyl/Leucyl/Isoleucyl-tRNA synthetase anticodon-binding" evidence="13">
    <location>
        <begin position="750"/>
        <end position="901"/>
    </location>
</feature>
<evidence type="ECO:0000259" key="13">
    <source>
        <dbReference type="Pfam" id="PF08264"/>
    </source>
</evidence>
<evidence type="ECO:0000256" key="10">
    <source>
        <dbReference type="RuleBase" id="RU363035"/>
    </source>
</evidence>
<dbReference type="Gene3D" id="1.10.10.830">
    <property type="entry name" value="Ile-tRNA synthetase CP2 domain-like"/>
    <property type="match status" value="1"/>
</dbReference>
<dbReference type="SUPFAM" id="SSF52374">
    <property type="entry name" value="Nucleotidylyl transferase"/>
    <property type="match status" value="1"/>
</dbReference>
<dbReference type="PANTHER" id="PTHR42765:SF1">
    <property type="entry name" value="ISOLEUCINE--TRNA LIGASE, MITOCHONDRIAL"/>
    <property type="match status" value="1"/>
</dbReference>
<keyword evidence="7 10" id="KW-0648">Protein biosynthesis</keyword>
<organism evidence="14">
    <name type="scientific">Kwoniella pini CBS 10737</name>
    <dbReference type="NCBI Taxonomy" id="1296096"/>
    <lineage>
        <taxon>Eukaryota</taxon>
        <taxon>Fungi</taxon>
        <taxon>Dikarya</taxon>
        <taxon>Basidiomycota</taxon>
        <taxon>Agaricomycotina</taxon>
        <taxon>Tremellomycetes</taxon>
        <taxon>Tremellales</taxon>
        <taxon>Cryptococcaceae</taxon>
        <taxon>Kwoniella</taxon>
    </lineage>
</organism>
<keyword evidence="11" id="KW-0175">Coiled coil</keyword>
<reference evidence="14" key="1">
    <citation type="submission" date="2013-07" db="EMBL/GenBank/DDBJ databases">
        <title>The Genome Sequence of Cryptococcus pinus CBS10737.</title>
        <authorList>
            <consortium name="The Broad Institute Genome Sequencing Platform"/>
            <person name="Cuomo C."/>
            <person name="Litvintseva A."/>
            <person name="Chen Y."/>
            <person name="Heitman J."/>
            <person name="Sun S."/>
            <person name="Springer D."/>
            <person name="Dromer F."/>
            <person name="Young S.K."/>
            <person name="Zeng Q."/>
            <person name="Gargeya S."/>
            <person name="Fitzgerald M."/>
            <person name="Abouelleil A."/>
            <person name="Alvarado L."/>
            <person name="Berlin A.M."/>
            <person name="Chapman S.B."/>
            <person name="Dewar J."/>
            <person name="Goldberg J."/>
            <person name="Griggs A."/>
            <person name="Gujja S."/>
            <person name="Hansen M."/>
            <person name="Howarth C."/>
            <person name="Imamovic A."/>
            <person name="Larimer J."/>
            <person name="McCowan C."/>
            <person name="Murphy C."/>
            <person name="Pearson M."/>
            <person name="Priest M."/>
            <person name="Roberts A."/>
            <person name="Saif S."/>
            <person name="Shea T."/>
            <person name="Sykes S."/>
            <person name="Wortman J."/>
            <person name="Nusbaum C."/>
            <person name="Birren B."/>
        </authorList>
    </citation>
    <scope>NUCLEOTIDE SEQUENCE [LARGE SCALE GENOMIC DNA]</scope>
    <source>
        <strain evidence="14">CBS 10737</strain>
    </source>
</reference>